<dbReference type="InterPro" id="IPR029044">
    <property type="entry name" value="Nucleotide-diphossugar_trans"/>
</dbReference>
<dbReference type="Gene3D" id="3.90.550.10">
    <property type="entry name" value="Spore Coat Polysaccharide Biosynthesis Protein SpsA, Chain A"/>
    <property type="match status" value="1"/>
</dbReference>
<dbReference type="CDD" id="cd04184">
    <property type="entry name" value="GT2_RfbC_Mx_like"/>
    <property type="match status" value="1"/>
</dbReference>
<dbReference type="Pfam" id="PF00535">
    <property type="entry name" value="Glycos_transf_2"/>
    <property type="match status" value="1"/>
</dbReference>
<organism evidence="2 3">
    <name type="scientific">Candidatus Methanofishera endochildressiae</name>
    <dbReference type="NCBI Taxonomy" id="2738884"/>
    <lineage>
        <taxon>Bacteria</taxon>
        <taxon>Pseudomonadati</taxon>
        <taxon>Pseudomonadota</taxon>
        <taxon>Gammaproteobacteria</taxon>
        <taxon>Candidatus Methanofishera</taxon>
    </lineage>
</organism>
<name>A0A7Z0SCY5_9GAMM</name>
<proteinExistence type="predicted"/>
<comment type="caution">
    <text evidence="2">The sequence shown here is derived from an EMBL/GenBank/DDBJ whole genome shotgun (WGS) entry which is preliminary data.</text>
</comment>
<dbReference type="InterPro" id="IPR001173">
    <property type="entry name" value="Glyco_trans_2-like"/>
</dbReference>
<evidence type="ECO:0000313" key="3">
    <source>
        <dbReference type="Proteomes" id="UP000537890"/>
    </source>
</evidence>
<evidence type="ECO:0000259" key="1">
    <source>
        <dbReference type="Pfam" id="PF00535"/>
    </source>
</evidence>
<dbReference type="PANTHER" id="PTHR22916:SF3">
    <property type="entry name" value="UDP-GLCNAC:BETAGAL BETA-1,3-N-ACETYLGLUCOSAMINYLTRANSFERASE-LIKE PROTEIN 1"/>
    <property type="match status" value="1"/>
</dbReference>
<evidence type="ECO:0000313" key="2">
    <source>
        <dbReference type="EMBL" id="NYT47048.1"/>
    </source>
</evidence>
<protein>
    <submittedName>
        <fullName evidence="2">Glycosyltransferase</fullName>
    </submittedName>
</protein>
<reference evidence="2 3" key="1">
    <citation type="submission" date="2020-05" db="EMBL/GenBank/DDBJ databases">
        <title>Horizontal transmission and recombination maintain forever young bacterial symbiont genomes.</title>
        <authorList>
            <person name="Russell S.L."/>
            <person name="Pepper-Tunick E."/>
            <person name="Svedberg J."/>
            <person name="Byrne A."/>
            <person name="Ruelas Castillo J."/>
            <person name="Vollmers C."/>
            <person name="Beinart R.A."/>
            <person name="Corbett-Detig R."/>
        </authorList>
    </citation>
    <scope>NUCLEOTIDE SEQUENCE [LARGE SCALE GENOMIC DNA]</scope>
    <source>
        <strain evidence="2">4727-3</strain>
    </source>
</reference>
<dbReference type="Proteomes" id="UP000537890">
    <property type="component" value="Unassembled WGS sequence"/>
</dbReference>
<accession>A0A7Z0SCY5</accession>
<dbReference type="GO" id="GO:0016758">
    <property type="term" value="F:hexosyltransferase activity"/>
    <property type="evidence" value="ECO:0007669"/>
    <property type="project" value="UniProtKB-ARBA"/>
</dbReference>
<dbReference type="EMBL" id="JACCHS010000073">
    <property type="protein sequence ID" value="NYT47048.1"/>
    <property type="molecule type" value="Genomic_DNA"/>
</dbReference>
<dbReference type="PANTHER" id="PTHR22916">
    <property type="entry name" value="GLYCOSYLTRANSFERASE"/>
    <property type="match status" value="1"/>
</dbReference>
<sequence length="392" mass="45127">MRKTRWGHRALRKLFNFIPPKCLTASSSWQWLRRYPAIIPAAECFTVWNQTADTFPDYQRWFKDHGLQTLDDWSLLQQKSGQWQAPPKISIVTPVYNTQSDVLYECIISVRAQAYPYWQFILVDDGSADLETLNLLKSAVCLDPRISVYFNQESEGISKATNTGIEKTTGDYVVFLDHDDRLSLDALYFIAKEIQQHPEVDIVYSDRDMISPEGRHFMHLFKPDWSPDTLLSGNYIFHLMCYRRSLLNQLGGCRSELDGSQDYDLILRASETQPQVRHIQKVLYHWRQYQGSVSLDSNAKDYAFKAGVEALNQALKRRGIAGKATEIKTLWRGNYQLDLVCPDISEIEVITLDSAIAMDDYVASINKSLEQAATDKPYIGVYWNLDPSDRLL</sequence>
<gene>
    <name evidence="2" type="ORF">H0A75_04990</name>
</gene>
<dbReference type="AlphaFoldDB" id="A0A7Z0SCY5"/>
<dbReference type="SUPFAM" id="SSF53448">
    <property type="entry name" value="Nucleotide-diphospho-sugar transferases"/>
    <property type="match status" value="1"/>
</dbReference>
<feature type="domain" description="Glycosyltransferase 2-like" evidence="1">
    <location>
        <begin position="90"/>
        <end position="249"/>
    </location>
</feature>
<keyword evidence="2" id="KW-0808">Transferase</keyword>